<dbReference type="AlphaFoldDB" id="A0A8I0ZRN8"/>
<feature type="transmembrane region" description="Helical" evidence="1">
    <location>
        <begin position="117"/>
        <end position="135"/>
    </location>
</feature>
<name>A0A8I0ZRN8_RHOER</name>
<feature type="domain" description="Penicillin-binding protein transpeptidase" evidence="2">
    <location>
        <begin position="575"/>
        <end position="886"/>
    </location>
</feature>
<dbReference type="GO" id="GO:0005886">
    <property type="term" value="C:plasma membrane"/>
    <property type="evidence" value="ECO:0007669"/>
    <property type="project" value="TreeGrafter"/>
</dbReference>
<feature type="transmembrane region" description="Helical" evidence="1">
    <location>
        <begin position="435"/>
        <end position="454"/>
    </location>
</feature>
<feature type="transmembrane region" description="Helical" evidence="1">
    <location>
        <begin position="88"/>
        <end position="105"/>
    </location>
</feature>
<dbReference type="InterPro" id="IPR001460">
    <property type="entry name" value="PCN-bd_Tpept"/>
</dbReference>
<dbReference type="Pfam" id="PF00905">
    <property type="entry name" value="Transpeptidase"/>
    <property type="match status" value="1"/>
</dbReference>
<evidence type="ECO:0000259" key="2">
    <source>
        <dbReference type="Pfam" id="PF00905"/>
    </source>
</evidence>
<feature type="transmembrane region" description="Helical" evidence="1">
    <location>
        <begin position="32"/>
        <end position="50"/>
    </location>
</feature>
<feature type="transmembrane region" description="Helical" evidence="1">
    <location>
        <begin position="62"/>
        <end position="82"/>
    </location>
</feature>
<keyword evidence="1" id="KW-0472">Membrane</keyword>
<feature type="transmembrane region" description="Helical" evidence="1">
    <location>
        <begin position="360"/>
        <end position="382"/>
    </location>
</feature>
<dbReference type="InterPro" id="IPR050515">
    <property type="entry name" value="Beta-lactam/transpept"/>
</dbReference>
<feature type="transmembrane region" description="Helical" evidence="1">
    <location>
        <begin position="321"/>
        <end position="348"/>
    </location>
</feature>
<evidence type="ECO:0000313" key="4">
    <source>
        <dbReference type="Proteomes" id="UP000627573"/>
    </source>
</evidence>
<feature type="transmembrane region" description="Helical" evidence="1">
    <location>
        <begin position="155"/>
        <end position="173"/>
    </location>
</feature>
<dbReference type="Gene3D" id="3.90.1310.10">
    <property type="entry name" value="Penicillin-binding protein 2a (Domain 2)"/>
    <property type="match status" value="1"/>
</dbReference>
<dbReference type="Proteomes" id="UP000627573">
    <property type="component" value="Unassembled WGS sequence"/>
</dbReference>
<organism evidence="3 4">
    <name type="scientific">Rhodococcus erythropolis</name>
    <name type="common">Arthrobacter picolinophilus</name>
    <dbReference type="NCBI Taxonomy" id="1833"/>
    <lineage>
        <taxon>Bacteria</taxon>
        <taxon>Bacillati</taxon>
        <taxon>Actinomycetota</taxon>
        <taxon>Actinomycetes</taxon>
        <taxon>Mycobacteriales</taxon>
        <taxon>Nocardiaceae</taxon>
        <taxon>Rhodococcus</taxon>
        <taxon>Rhodococcus erythropolis group</taxon>
    </lineage>
</organism>
<dbReference type="InterPro" id="IPR012338">
    <property type="entry name" value="Beta-lactam/transpept-like"/>
</dbReference>
<keyword evidence="4" id="KW-1185">Reference proteome</keyword>
<comment type="caution">
    <text evidence="3">The sequence shown here is derived from an EMBL/GenBank/DDBJ whole genome shotgun (WGS) entry which is preliminary data.</text>
</comment>
<feature type="transmembrane region" description="Helical" evidence="1">
    <location>
        <begin position="7"/>
        <end position="26"/>
    </location>
</feature>
<feature type="transmembrane region" description="Helical" evidence="1">
    <location>
        <begin position="202"/>
        <end position="220"/>
    </location>
</feature>
<evidence type="ECO:0000256" key="1">
    <source>
        <dbReference type="SAM" id="Phobius"/>
    </source>
</evidence>
<dbReference type="PANTHER" id="PTHR30627">
    <property type="entry name" value="PEPTIDOGLYCAN D,D-TRANSPEPTIDASE"/>
    <property type="match status" value="1"/>
</dbReference>
<keyword evidence="1" id="KW-0812">Transmembrane</keyword>
<dbReference type="GO" id="GO:0071555">
    <property type="term" value="P:cell wall organization"/>
    <property type="evidence" value="ECO:0007669"/>
    <property type="project" value="TreeGrafter"/>
</dbReference>
<protein>
    <recommendedName>
        <fullName evidence="2">Penicillin-binding protein transpeptidase domain-containing protein</fullName>
    </recommendedName>
</protein>
<gene>
    <name evidence="3" type="ORF">I3517_00590</name>
</gene>
<feature type="transmembrane region" description="Helical" evidence="1">
    <location>
        <begin position="394"/>
        <end position="414"/>
    </location>
</feature>
<keyword evidence="1" id="KW-1133">Transmembrane helix</keyword>
<feature type="transmembrane region" description="Helical" evidence="1">
    <location>
        <begin position="250"/>
        <end position="268"/>
    </location>
</feature>
<dbReference type="GO" id="GO:0008658">
    <property type="term" value="F:penicillin binding"/>
    <property type="evidence" value="ECO:0007669"/>
    <property type="project" value="InterPro"/>
</dbReference>
<proteinExistence type="predicted"/>
<feature type="transmembrane region" description="Helical" evidence="1">
    <location>
        <begin position="226"/>
        <end position="243"/>
    </location>
</feature>
<dbReference type="Gene3D" id="3.40.710.10">
    <property type="entry name" value="DD-peptidase/beta-lactamase superfamily"/>
    <property type="match status" value="1"/>
</dbReference>
<sequence length="913" mass="95303">MNHSVRTVVRLSSGVLGLGAILVSLALVVPDVIAGLLAVSAVMGVGALAFSSRSGYFNYPSLAIPLGIATAAGLYISALYTATPVSKTSAVIILVSAVAAVLYLVISRDPRRWVGHVRSWANIIILLSIILRGATRLQGSYAFNTGRLLFVQVGEFTRIAVVVAVCAALPLILEQLRGEGKRRWSAFLGEMITPRLWRPSELVKPGLSTLVLLFIYLLVLALARDLGPAVLLVAAVALAMPGIPTMKKRWALLWAMVTGAFILVVLQFKGMDRVALLWDPGADAQARSAWDAVYYGGLFSPLSPSAVLHAVPVVATDFMPAAVMAVTGTVPFALLAAALTVIVLLILVDADTLRDDRRPVAVGLAVLLGGLLIWTLLANAAVLPLSGLSTPFLVPSPSSIAPALIMLALTKAVAFDDLPDGQRTPTRMGVWTRRGGTLVALVVTASIMTATFVLPDGVTRDTAERMARGDIVTRDGEIIASTDDLGRRIYPEGGIYQQFAYSAAYGADDQSWIANRGIERNSAVELACGAEAGILETLTIPIRPPQCRAVDVVSTVDSRIQESARSSLDGLTGQVAVLDAQTGAILALFDSRDRGLVRDSDGVVDPGRSDMISDDYLERTRAAATDPLRPSFPASTMKLVTAAAALLADIPTSDIDPAELQLPDGSMQNNDGFICPAEGVAAMLTYSCNTTAAALGIRLGADRFAEIAATYFGFDDPVGEADAMGVIDLGAYAPPTLGFPDTAADRRSLQDGVVARSAIGMEAVRANVLNLAAIGAVVANPDTLAPAPHAVAGYCGNGEFRPAMPKDGLTINNVPLPGDIAAVINEGMVNAVRTGTARSLSLTGETVGAKTGTADVDTSDGSVEDTTLIAILDGRYVVATRVEASTSTANSLTVGDALLTTLSQTPVDEAAAC</sequence>
<dbReference type="RefSeq" id="WP_197940380.1">
    <property type="nucleotide sequence ID" value="NZ_JAECSB010000010.1"/>
</dbReference>
<dbReference type="EMBL" id="JAECSB010000010">
    <property type="protein sequence ID" value="MBH5141114.1"/>
    <property type="molecule type" value="Genomic_DNA"/>
</dbReference>
<evidence type="ECO:0000313" key="3">
    <source>
        <dbReference type="EMBL" id="MBH5141114.1"/>
    </source>
</evidence>
<accession>A0A8I0ZRN8</accession>
<reference evidence="3 4" key="1">
    <citation type="submission" date="2020-12" db="EMBL/GenBank/DDBJ databases">
        <title>Draft genome sequence of furan degrading bacterial strain FUR100.</title>
        <authorList>
            <person name="Woiski C."/>
        </authorList>
    </citation>
    <scope>NUCLEOTIDE SEQUENCE [LARGE SCALE GENOMIC DNA]</scope>
    <source>
        <strain evidence="3 4">FUR100</strain>
    </source>
</reference>
<dbReference type="GO" id="GO:0071972">
    <property type="term" value="F:peptidoglycan L,D-transpeptidase activity"/>
    <property type="evidence" value="ECO:0007669"/>
    <property type="project" value="TreeGrafter"/>
</dbReference>
<dbReference type="SUPFAM" id="SSF56601">
    <property type="entry name" value="beta-lactamase/transpeptidase-like"/>
    <property type="match status" value="1"/>
</dbReference>
<dbReference type="PANTHER" id="PTHR30627:SF24">
    <property type="entry name" value="PENICILLIN-BINDING PROTEIN 4B"/>
    <property type="match status" value="1"/>
</dbReference>